<proteinExistence type="predicted"/>
<comment type="caution">
    <text evidence="1">The sequence shown here is derived from an EMBL/GenBank/DDBJ whole genome shotgun (WGS) entry which is preliminary data.</text>
</comment>
<dbReference type="EMBL" id="JANRMS010001456">
    <property type="protein sequence ID" value="KAJ3528110.1"/>
    <property type="molecule type" value="Genomic_DNA"/>
</dbReference>
<protein>
    <submittedName>
        <fullName evidence="1">Uncharacterized protein</fullName>
    </submittedName>
</protein>
<keyword evidence="2" id="KW-1185">Reference proteome</keyword>
<sequence>MLNLFGWGTTLPPKVPGDKVLPLHFFDDTPVWRAFILYSMFVFDDVLDPDKLRHGLEELDQGALEYHISAEFTENRPAINYTHVQHDTPAADHPIACQIPKPSTRPSIVGDPDQLSSLMHPEQSPKKLDDYVNVDLPQLGLHIVSFNDATIVSIYWPHTLFDAMGKHALMTAWSLILQGRQDEIMPLRGADSDPLVELGNHATEAHRLADHQLSTLQLVRYGISNIIELGIRGNENRVVCIPAAFIDKLREEALQEVAAGNPDQDVFLSEGDVLCGWWARMAISHLPEDSERKVVLYNAHSLREVLSVDLLPPDTSYLSNAIGFVHVTLTVKEIIEKSVGHIASRIRQAICESRTREQVEAFMAMVRQSQARAPPFFGDPSMHMITYSNWGKAKLFEVDFSAAALNGNAKSPLNPSYIHNCQYGLTLPNAFLIIGKDMQGNYWLSGYLNKGNWGRIERMLADL</sequence>
<gene>
    <name evidence="1" type="ORF">NM208_g10367</name>
</gene>
<reference evidence="1" key="1">
    <citation type="submission" date="2022-08" db="EMBL/GenBank/DDBJ databases">
        <title>Genome Sequence of Fusarium decemcellulare.</title>
        <authorList>
            <person name="Buettner E."/>
        </authorList>
    </citation>
    <scope>NUCLEOTIDE SEQUENCE</scope>
    <source>
        <strain evidence="1">Babe19</strain>
    </source>
</reference>
<name>A0ACC1RY58_9HYPO</name>
<evidence type="ECO:0000313" key="2">
    <source>
        <dbReference type="Proteomes" id="UP001148629"/>
    </source>
</evidence>
<accession>A0ACC1RY58</accession>
<evidence type="ECO:0000313" key="1">
    <source>
        <dbReference type="EMBL" id="KAJ3528110.1"/>
    </source>
</evidence>
<dbReference type="Proteomes" id="UP001148629">
    <property type="component" value="Unassembled WGS sequence"/>
</dbReference>
<organism evidence="1 2">
    <name type="scientific">Fusarium decemcellulare</name>
    <dbReference type="NCBI Taxonomy" id="57161"/>
    <lineage>
        <taxon>Eukaryota</taxon>
        <taxon>Fungi</taxon>
        <taxon>Dikarya</taxon>
        <taxon>Ascomycota</taxon>
        <taxon>Pezizomycotina</taxon>
        <taxon>Sordariomycetes</taxon>
        <taxon>Hypocreomycetidae</taxon>
        <taxon>Hypocreales</taxon>
        <taxon>Nectriaceae</taxon>
        <taxon>Fusarium</taxon>
        <taxon>Fusarium decemcellulare species complex</taxon>
    </lineage>
</organism>